<dbReference type="InterPro" id="IPR017871">
    <property type="entry name" value="ABC_transporter-like_CS"/>
</dbReference>
<accession>A0A2J6N2X8</accession>
<dbReference type="PANTHER" id="PTHR43553">
    <property type="entry name" value="HEAVY METAL TRANSPORTER"/>
    <property type="match status" value="1"/>
</dbReference>
<dbReference type="AlphaFoldDB" id="A0A2J6N2X8"/>
<dbReference type="InterPro" id="IPR003593">
    <property type="entry name" value="AAA+_ATPase"/>
</dbReference>
<evidence type="ECO:0000256" key="4">
    <source>
        <dbReference type="ARBA" id="ARBA00022741"/>
    </source>
</evidence>
<keyword evidence="6" id="KW-1278">Translocase</keyword>
<keyword evidence="7" id="KW-0472">Membrane</keyword>
<comment type="function">
    <text evidence="8">Probably part of an ABC transporter complex. Responsible for energy coupling to the transport system.</text>
</comment>
<keyword evidence="4" id="KW-0547">Nucleotide-binding</keyword>
<dbReference type="PROSITE" id="PS50893">
    <property type="entry name" value="ABC_TRANSPORTER_2"/>
    <property type="match status" value="1"/>
</dbReference>
<evidence type="ECO:0000313" key="11">
    <source>
        <dbReference type="EMBL" id="PMB75596.1"/>
    </source>
</evidence>
<dbReference type="PANTHER" id="PTHR43553:SF27">
    <property type="entry name" value="ENERGY-COUPLING FACTOR TRANSPORTER ATP-BINDING PROTEIN ECFA2"/>
    <property type="match status" value="1"/>
</dbReference>
<reference evidence="10" key="2">
    <citation type="journal article" date="2020" name="mSystems">
        <title>Genome- and Community-Level Interaction Insights into Carbon Utilization and Element Cycling Functions of Hydrothermarchaeota in Hydrothermal Sediment.</title>
        <authorList>
            <person name="Zhou Z."/>
            <person name="Liu Y."/>
            <person name="Xu W."/>
            <person name="Pan J."/>
            <person name="Luo Z.H."/>
            <person name="Li M."/>
        </authorList>
    </citation>
    <scope>NUCLEOTIDE SEQUENCE [LARGE SCALE GENOMIC DNA]</scope>
    <source>
        <strain evidence="10">SpSt-1261</strain>
    </source>
</reference>
<gene>
    <name evidence="11" type="ORF">C0188_02440</name>
    <name evidence="10" type="ORF">ENO39_03450</name>
</gene>
<keyword evidence="5 11" id="KW-0067">ATP-binding</keyword>
<evidence type="ECO:0000259" key="9">
    <source>
        <dbReference type="PROSITE" id="PS50893"/>
    </source>
</evidence>
<reference evidence="11 12" key="1">
    <citation type="submission" date="2018-01" db="EMBL/GenBank/DDBJ databases">
        <title>Metagenomic assembled genomes from two thermal pools in the Uzon Caldera, Kamchatka, Russia.</title>
        <authorList>
            <person name="Wilkins L."/>
            <person name="Ettinger C."/>
        </authorList>
    </citation>
    <scope>NUCLEOTIDE SEQUENCE [LARGE SCALE GENOMIC DNA]</scope>
    <source>
        <strain evidence="11">ZAV-06</strain>
    </source>
</reference>
<evidence type="ECO:0000313" key="12">
    <source>
        <dbReference type="Proteomes" id="UP000237153"/>
    </source>
</evidence>
<dbReference type="EMBL" id="DSFH01000048">
    <property type="protein sequence ID" value="HEW64093.1"/>
    <property type="molecule type" value="Genomic_DNA"/>
</dbReference>
<evidence type="ECO:0000256" key="2">
    <source>
        <dbReference type="ARBA" id="ARBA00022448"/>
    </source>
</evidence>
<dbReference type="Proteomes" id="UP000237153">
    <property type="component" value="Unassembled WGS sequence"/>
</dbReference>
<keyword evidence="2" id="KW-0813">Transport</keyword>
<evidence type="ECO:0000256" key="3">
    <source>
        <dbReference type="ARBA" id="ARBA00022475"/>
    </source>
</evidence>
<dbReference type="GO" id="GO:0016887">
    <property type="term" value="F:ATP hydrolysis activity"/>
    <property type="evidence" value="ECO:0007669"/>
    <property type="project" value="InterPro"/>
</dbReference>
<dbReference type="Pfam" id="PF00005">
    <property type="entry name" value="ABC_tran"/>
    <property type="match status" value="1"/>
</dbReference>
<sequence length="221" mass="24944">MDLIAKLLNVSYAYPDGTKAVKNVSLELRRGNVICITGPNGSGKSTLLMILAALIFPQEGEVYLFGKKIDKKNASEVRKKIGFLFQNPDDMLFNPSVIEEISFGLIAKGVNREISNNLALEEMKKLKIENLAYKVPHRLSFGQRRLVSLASILVTDPSLLLLDEPTSNLDEKNRELIIERLMEFFGNRKDDWGAAIATHDNELIYICNEFFYMSEGELSRI</sequence>
<dbReference type="Gene3D" id="3.40.50.300">
    <property type="entry name" value="P-loop containing nucleotide triphosphate hydrolases"/>
    <property type="match status" value="1"/>
</dbReference>
<organism evidence="11 12">
    <name type="scientific">Fervidicoccus fontis</name>
    <dbReference type="NCBI Taxonomy" id="683846"/>
    <lineage>
        <taxon>Archaea</taxon>
        <taxon>Thermoproteota</taxon>
        <taxon>Thermoprotei</taxon>
        <taxon>Fervidicoccales</taxon>
        <taxon>Fervidicoccaceae</taxon>
        <taxon>Fervidicoccus</taxon>
    </lineage>
</organism>
<dbReference type="PROSITE" id="PS00211">
    <property type="entry name" value="ABC_TRANSPORTER_1"/>
    <property type="match status" value="1"/>
</dbReference>
<evidence type="ECO:0000256" key="8">
    <source>
        <dbReference type="ARBA" id="ARBA00025157"/>
    </source>
</evidence>
<evidence type="ECO:0000313" key="10">
    <source>
        <dbReference type="EMBL" id="HEW64093.1"/>
    </source>
</evidence>
<dbReference type="InterPro" id="IPR027417">
    <property type="entry name" value="P-loop_NTPase"/>
</dbReference>
<evidence type="ECO:0000256" key="6">
    <source>
        <dbReference type="ARBA" id="ARBA00022967"/>
    </source>
</evidence>
<evidence type="ECO:0000256" key="7">
    <source>
        <dbReference type="ARBA" id="ARBA00023136"/>
    </source>
</evidence>
<protein>
    <submittedName>
        <fullName evidence="10 11">ABC transporter ATP-binding protein</fullName>
    </submittedName>
</protein>
<dbReference type="GO" id="GO:0043190">
    <property type="term" value="C:ATP-binding cassette (ABC) transporter complex"/>
    <property type="evidence" value="ECO:0007669"/>
    <property type="project" value="TreeGrafter"/>
</dbReference>
<keyword evidence="3" id="KW-1003">Cell membrane</keyword>
<dbReference type="SMART" id="SM00382">
    <property type="entry name" value="AAA"/>
    <property type="match status" value="1"/>
</dbReference>
<name>A0A2J6N2X8_9CREN</name>
<dbReference type="GO" id="GO:0042626">
    <property type="term" value="F:ATPase-coupled transmembrane transporter activity"/>
    <property type="evidence" value="ECO:0007669"/>
    <property type="project" value="TreeGrafter"/>
</dbReference>
<dbReference type="Proteomes" id="UP000886076">
    <property type="component" value="Unassembled WGS sequence"/>
</dbReference>
<proteinExistence type="predicted"/>
<dbReference type="InterPro" id="IPR015856">
    <property type="entry name" value="ABC_transpr_CbiO/EcfA_su"/>
</dbReference>
<dbReference type="RefSeq" id="WP_272985423.1">
    <property type="nucleotide sequence ID" value="NZ_DSFH01000048.1"/>
</dbReference>
<evidence type="ECO:0000256" key="1">
    <source>
        <dbReference type="ARBA" id="ARBA00004202"/>
    </source>
</evidence>
<dbReference type="InterPro" id="IPR003439">
    <property type="entry name" value="ABC_transporter-like_ATP-bd"/>
</dbReference>
<dbReference type="SUPFAM" id="SSF52540">
    <property type="entry name" value="P-loop containing nucleoside triphosphate hydrolases"/>
    <property type="match status" value="1"/>
</dbReference>
<dbReference type="GO" id="GO:0005524">
    <property type="term" value="F:ATP binding"/>
    <property type="evidence" value="ECO:0007669"/>
    <property type="project" value="UniProtKB-KW"/>
</dbReference>
<comment type="caution">
    <text evidence="11">The sequence shown here is derived from an EMBL/GenBank/DDBJ whole genome shotgun (WGS) entry which is preliminary data.</text>
</comment>
<dbReference type="InterPro" id="IPR050095">
    <property type="entry name" value="ECF_ABC_transporter_ATP-bd"/>
</dbReference>
<dbReference type="CDD" id="cd03225">
    <property type="entry name" value="ABC_cobalt_CbiO_domain1"/>
    <property type="match status" value="1"/>
</dbReference>
<comment type="subcellular location">
    <subcellularLocation>
        <location evidence="1">Cell membrane</location>
        <topology evidence="1">Peripheral membrane protein</topology>
    </subcellularLocation>
</comment>
<dbReference type="EMBL" id="PNIM01000010">
    <property type="protein sequence ID" value="PMB75596.1"/>
    <property type="molecule type" value="Genomic_DNA"/>
</dbReference>
<evidence type="ECO:0000256" key="5">
    <source>
        <dbReference type="ARBA" id="ARBA00022840"/>
    </source>
</evidence>
<feature type="domain" description="ABC transporter" evidence="9">
    <location>
        <begin position="5"/>
        <end position="221"/>
    </location>
</feature>